<dbReference type="EMBL" id="QKYN01000114">
    <property type="protein sequence ID" value="RAG82445.1"/>
    <property type="molecule type" value="Genomic_DNA"/>
</dbReference>
<evidence type="ECO:0000313" key="3">
    <source>
        <dbReference type="Proteomes" id="UP000248889"/>
    </source>
</evidence>
<keyword evidence="1" id="KW-0812">Transmembrane</keyword>
<name>A0A2X0JZQ1_9ACTN</name>
<proteinExistence type="predicted"/>
<keyword evidence="1" id="KW-0472">Membrane</keyword>
<evidence type="ECO:0000313" key="2">
    <source>
        <dbReference type="EMBL" id="RAG82445.1"/>
    </source>
</evidence>
<comment type="caution">
    <text evidence="2">The sequence shown here is derived from an EMBL/GenBank/DDBJ whole genome shotgun (WGS) entry which is preliminary data.</text>
</comment>
<keyword evidence="1" id="KW-1133">Transmembrane helix</keyword>
<protein>
    <submittedName>
        <fullName evidence="2">Uncharacterized protein</fullName>
    </submittedName>
</protein>
<feature type="transmembrane region" description="Helical" evidence="1">
    <location>
        <begin position="6"/>
        <end position="26"/>
    </location>
</feature>
<gene>
    <name evidence="2" type="ORF">DN069_27660</name>
</gene>
<keyword evidence="3" id="KW-1185">Reference proteome</keyword>
<accession>A0A2X0JZQ1</accession>
<dbReference type="Proteomes" id="UP000248889">
    <property type="component" value="Unassembled WGS sequence"/>
</dbReference>
<reference evidence="2 3" key="1">
    <citation type="submission" date="2018-06" db="EMBL/GenBank/DDBJ databases">
        <title>Streptacidiphilus pinicola sp. nov., isolated from pine grove soil.</title>
        <authorList>
            <person name="Roh S.G."/>
            <person name="Park S."/>
            <person name="Kim M.-K."/>
            <person name="Yun B.-R."/>
            <person name="Park J."/>
            <person name="Kim M.J."/>
            <person name="Kim Y.S."/>
            <person name="Kim S.B."/>
        </authorList>
    </citation>
    <scope>NUCLEOTIDE SEQUENCE [LARGE SCALE GENOMIC DNA]</scope>
    <source>
        <strain evidence="2 3">MMS16-CNU450</strain>
    </source>
</reference>
<evidence type="ECO:0000256" key="1">
    <source>
        <dbReference type="SAM" id="Phobius"/>
    </source>
</evidence>
<organism evidence="2 3">
    <name type="scientific">Streptacidiphilus pinicola</name>
    <dbReference type="NCBI Taxonomy" id="2219663"/>
    <lineage>
        <taxon>Bacteria</taxon>
        <taxon>Bacillati</taxon>
        <taxon>Actinomycetota</taxon>
        <taxon>Actinomycetes</taxon>
        <taxon>Kitasatosporales</taxon>
        <taxon>Streptomycetaceae</taxon>
        <taxon>Streptacidiphilus</taxon>
    </lineage>
</organism>
<sequence length="59" mass="5918">MVDDAVLLVLPLSVMLLVAITGSPALRARLGPGMAFALACLAAPPALTYVAVIATGHGF</sequence>
<feature type="transmembrane region" description="Helical" evidence="1">
    <location>
        <begin position="33"/>
        <end position="54"/>
    </location>
</feature>
<dbReference type="AlphaFoldDB" id="A0A2X0JZQ1"/>